<accession>A0ABS4FVD1</accession>
<proteinExistence type="predicted"/>
<feature type="signal peptide" evidence="1">
    <location>
        <begin position="1"/>
        <end position="24"/>
    </location>
</feature>
<keyword evidence="1" id="KW-0732">Signal</keyword>
<keyword evidence="3" id="KW-1185">Reference proteome</keyword>
<comment type="caution">
    <text evidence="2">The sequence shown here is derived from an EMBL/GenBank/DDBJ whole genome shotgun (WGS) entry which is preliminary data.</text>
</comment>
<protein>
    <submittedName>
        <fullName evidence="2">Uncharacterized protein</fullName>
    </submittedName>
</protein>
<feature type="chain" id="PRO_5047053483" evidence="1">
    <location>
        <begin position="25"/>
        <end position="160"/>
    </location>
</feature>
<evidence type="ECO:0000256" key="1">
    <source>
        <dbReference type="SAM" id="SignalP"/>
    </source>
</evidence>
<reference evidence="2 3" key="1">
    <citation type="submission" date="2021-03" db="EMBL/GenBank/DDBJ databases">
        <title>Genomic Encyclopedia of Type Strains, Phase IV (KMG-IV): sequencing the most valuable type-strain genomes for metagenomic binning, comparative biology and taxonomic classification.</title>
        <authorList>
            <person name="Goeker M."/>
        </authorList>
    </citation>
    <scope>NUCLEOTIDE SEQUENCE [LARGE SCALE GENOMIC DNA]</scope>
    <source>
        <strain evidence="2 3">DSM 14349</strain>
    </source>
</reference>
<dbReference type="EMBL" id="JAGGKG010000016">
    <property type="protein sequence ID" value="MBP1906537.1"/>
    <property type="molecule type" value="Genomic_DNA"/>
</dbReference>
<evidence type="ECO:0000313" key="2">
    <source>
        <dbReference type="EMBL" id="MBP1906537.1"/>
    </source>
</evidence>
<evidence type="ECO:0000313" key="3">
    <source>
        <dbReference type="Proteomes" id="UP001519272"/>
    </source>
</evidence>
<dbReference type="RefSeq" id="WP_210090132.1">
    <property type="nucleotide sequence ID" value="NZ_JAGGKG010000016.1"/>
</dbReference>
<sequence length="160" mass="17734">MLQKKLPFLLTLALFLLCASIVSANADKLITPQTLEAATSKPIQAVEQNPLKMSKLIIHDYFTAIQAKGNSEGAALEYFSIDKVDVSNRDEIIVEVTLKYVDYEAWPPVNYSIIKINDTYQVQKQICVYDGDPDSPTSGTVSVNKLYTINDGSISIRSND</sequence>
<name>A0ABS4FVD1_9BACL</name>
<dbReference type="Proteomes" id="UP001519272">
    <property type="component" value="Unassembled WGS sequence"/>
</dbReference>
<gene>
    <name evidence="2" type="ORF">J2Z32_003199</name>
</gene>
<organism evidence="2 3">
    <name type="scientific">Paenibacillus turicensis</name>
    <dbReference type="NCBI Taxonomy" id="160487"/>
    <lineage>
        <taxon>Bacteria</taxon>
        <taxon>Bacillati</taxon>
        <taxon>Bacillota</taxon>
        <taxon>Bacilli</taxon>
        <taxon>Bacillales</taxon>
        <taxon>Paenibacillaceae</taxon>
        <taxon>Paenibacillus</taxon>
    </lineage>
</organism>